<dbReference type="GO" id="GO:0006633">
    <property type="term" value="P:fatty acid biosynthetic process"/>
    <property type="evidence" value="ECO:0007669"/>
    <property type="project" value="InterPro"/>
</dbReference>
<dbReference type="Pfam" id="PF01643">
    <property type="entry name" value="Acyl-ACP_TE"/>
    <property type="match status" value="1"/>
</dbReference>
<dbReference type="SUPFAM" id="SSF54637">
    <property type="entry name" value="Thioesterase/thiol ester dehydrase-isomerase"/>
    <property type="match status" value="2"/>
</dbReference>
<protein>
    <recommendedName>
        <fullName evidence="5">Acyl-ACP thioesterase</fullName>
    </recommendedName>
</protein>
<dbReference type="InterPro" id="IPR002864">
    <property type="entry name" value="Acyl-ACP_thioesterase_NHD"/>
</dbReference>
<sequence length="244" mass="27263">MESKSPVLEKEIVLTDYECDLNRRVTPGSLLRFTQQISTDHCDSWGVTAERYAETGTAFLMAKVSLRITGDMLIGDRLHLITRPAMPRRAIFCRFTEFFDKNGQSTASVDARWILVDRDTHRILRHPPEALGFPVMPDTVPTHDFAIRRAEVMQPAGTAAATFCHCDINAHMNNTVYADLVCDALPLELMRERPLSSLILAYHRELKLGEQMDLTLGTLENGDFAAAGHRGGDAIFEANAAFRA</sequence>
<evidence type="ECO:0008006" key="5">
    <source>
        <dbReference type="Google" id="ProtNLM"/>
    </source>
</evidence>
<gene>
    <name evidence="3" type="ORF">IAB67_07875</name>
</gene>
<feature type="domain" description="Acyl-ACP thioesterase N-terminal hotdog" evidence="1">
    <location>
        <begin position="14"/>
        <end position="130"/>
    </location>
</feature>
<dbReference type="EMBL" id="DVMR01000058">
    <property type="protein sequence ID" value="HIU44196.1"/>
    <property type="molecule type" value="Genomic_DNA"/>
</dbReference>
<evidence type="ECO:0000313" key="4">
    <source>
        <dbReference type="Proteomes" id="UP000824073"/>
    </source>
</evidence>
<proteinExistence type="predicted"/>
<dbReference type="InterPro" id="IPR029069">
    <property type="entry name" value="HotDog_dom_sf"/>
</dbReference>
<name>A0A9D1IWX2_9CLOT</name>
<reference evidence="3" key="2">
    <citation type="journal article" date="2021" name="PeerJ">
        <title>Extensive microbial diversity within the chicken gut microbiome revealed by metagenomics and culture.</title>
        <authorList>
            <person name="Gilroy R."/>
            <person name="Ravi A."/>
            <person name="Getino M."/>
            <person name="Pursley I."/>
            <person name="Horton D.L."/>
            <person name="Alikhan N.F."/>
            <person name="Baker D."/>
            <person name="Gharbi K."/>
            <person name="Hall N."/>
            <person name="Watson M."/>
            <person name="Adriaenssens E.M."/>
            <person name="Foster-Nyarko E."/>
            <person name="Jarju S."/>
            <person name="Secka A."/>
            <person name="Antonio M."/>
            <person name="Oren A."/>
            <person name="Chaudhuri R.R."/>
            <person name="La Ragione R."/>
            <person name="Hildebrand F."/>
            <person name="Pallen M.J."/>
        </authorList>
    </citation>
    <scope>NUCLEOTIDE SEQUENCE</scope>
    <source>
        <strain evidence="3">CHK191-8634</strain>
    </source>
</reference>
<accession>A0A9D1IWX2</accession>
<dbReference type="Proteomes" id="UP000824073">
    <property type="component" value="Unassembled WGS sequence"/>
</dbReference>
<evidence type="ECO:0000259" key="2">
    <source>
        <dbReference type="Pfam" id="PF20791"/>
    </source>
</evidence>
<evidence type="ECO:0000259" key="1">
    <source>
        <dbReference type="Pfam" id="PF01643"/>
    </source>
</evidence>
<dbReference type="Pfam" id="PF20791">
    <property type="entry name" value="Acyl-ACP_TE_C"/>
    <property type="match status" value="1"/>
</dbReference>
<reference evidence="3" key="1">
    <citation type="submission" date="2020-10" db="EMBL/GenBank/DDBJ databases">
        <authorList>
            <person name="Gilroy R."/>
        </authorList>
    </citation>
    <scope>NUCLEOTIDE SEQUENCE</scope>
    <source>
        <strain evidence="3">CHK191-8634</strain>
    </source>
</reference>
<feature type="domain" description="Acyl-ACP thioesterase-like C-terminal" evidence="2">
    <location>
        <begin position="166"/>
        <end position="214"/>
    </location>
</feature>
<comment type="caution">
    <text evidence="3">The sequence shown here is derived from an EMBL/GenBank/DDBJ whole genome shotgun (WGS) entry which is preliminary data.</text>
</comment>
<dbReference type="GO" id="GO:0016790">
    <property type="term" value="F:thiolester hydrolase activity"/>
    <property type="evidence" value="ECO:0007669"/>
    <property type="project" value="InterPro"/>
</dbReference>
<dbReference type="CDD" id="cd00586">
    <property type="entry name" value="4HBT"/>
    <property type="match status" value="1"/>
</dbReference>
<dbReference type="AlphaFoldDB" id="A0A9D1IWX2"/>
<organism evidence="3 4">
    <name type="scientific">Candidatus Ventrousia excrementavium</name>
    <dbReference type="NCBI Taxonomy" id="2840961"/>
    <lineage>
        <taxon>Bacteria</taxon>
        <taxon>Bacillati</taxon>
        <taxon>Bacillota</taxon>
        <taxon>Clostridia</taxon>
        <taxon>Eubacteriales</taxon>
        <taxon>Clostridiaceae</taxon>
        <taxon>Clostridiaceae incertae sedis</taxon>
        <taxon>Candidatus Ventrousia</taxon>
    </lineage>
</organism>
<dbReference type="Gene3D" id="3.10.129.10">
    <property type="entry name" value="Hotdog Thioesterase"/>
    <property type="match status" value="1"/>
</dbReference>
<evidence type="ECO:0000313" key="3">
    <source>
        <dbReference type="EMBL" id="HIU44196.1"/>
    </source>
</evidence>
<dbReference type="InterPro" id="IPR049427">
    <property type="entry name" value="Acyl-ACP_TE_C"/>
</dbReference>